<name>A0A1E7LIM9_9ACTN</name>
<feature type="region of interest" description="Disordered" evidence="1">
    <location>
        <begin position="329"/>
        <end position="348"/>
    </location>
</feature>
<evidence type="ECO:0000313" key="2">
    <source>
        <dbReference type="EMBL" id="OEV16059.1"/>
    </source>
</evidence>
<dbReference type="Proteomes" id="UP000175971">
    <property type="component" value="Unassembled WGS sequence"/>
</dbReference>
<reference evidence="2 3" key="1">
    <citation type="journal article" date="2016" name="Front. Microbiol.">
        <title>Comparative Genomics Analysis of Streptomyces Species Reveals Their Adaptation to the Marine Environment and Their Diversity at the Genomic Level.</title>
        <authorList>
            <person name="Tian X."/>
            <person name="Zhang Z."/>
            <person name="Yang T."/>
            <person name="Chen M."/>
            <person name="Li J."/>
            <person name="Chen F."/>
            <person name="Yang J."/>
            <person name="Li W."/>
            <person name="Zhang B."/>
            <person name="Zhang Z."/>
            <person name="Wu J."/>
            <person name="Zhang C."/>
            <person name="Long L."/>
            <person name="Xiao J."/>
        </authorList>
    </citation>
    <scope>NUCLEOTIDE SEQUENCE [LARGE SCALE GENOMIC DNA]</scope>
    <source>
        <strain evidence="2 3">SCSIO M10372</strain>
    </source>
</reference>
<dbReference type="RefSeq" id="WP_070204274.1">
    <property type="nucleotide sequence ID" value="NZ_LJGZ01000105.1"/>
</dbReference>
<keyword evidence="3" id="KW-1185">Reference proteome</keyword>
<sequence>MRILGREDVAAALAGLDAAVLDAVRTAYVLHGQGRSEVPFSGFLRPPGDSGSRIISLPAYLGGPEPVMGLKWISSFPANVEKGLQRASSVQILNDLDTGYPLAVLEGGQISASRTAASAALASRALHGEARPVHTVGLIGCGTINRRVLDFLLLTHPGLRTVVLQDAVPGRAEILAAQLSEELGAGRPGLRCTPGGLAEALSADTVSIATTDSTYWLDLAAHPDRPAHQVVLHLSLRDLTTDSVLGAYNVVDDTDHAMRERTSLHRAEQEAGHRRFVAAEIAAVLAGEAPAPQPGQTVVFSPFGLGILDLAVARTVLAAADRAGIGGEAAGFDPGRHGVTAAPAGGTA</sequence>
<dbReference type="InterPro" id="IPR036291">
    <property type="entry name" value="NAD(P)-bd_dom_sf"/>
</dbReference>
<dbReference type="PATRIC" id="fig|518642.7.peg.4255"/>
<dbReference type="InterPro" id="IPR023866">
    <property type="entry name" value="SbnB"/>
</dbReference>
<comment type="caution">
    <text evidence="2">The sequence shown here is derived from an EMBL/GenBank/DDBJ whole genome shotgun (WGS) entry which is preliminary data.</text>
</comment>
<protein>
    <submittedName>
        <fullName evidence="2">Ornithine cyclodeaminase</fullName>
    </submittedName>
</protein>
<dbReference type="PANTHER" id="PTHR13812">
    <property type="entry name" value="KETIMINE REDUCTASE MU-CRYSTALLIN"/>
    <property type="match status" value="1"/>
</dbReference>
<dbReference type="PIRSF" id="PIRSF001439">
    <property type="entry name" value="CryM"/>
    <property type="match status" value="1"/>
</dbReference>
<dbReference type="OrthoDB" id="3396397at2"/>
<dbReference type="SUPFAM" id="SSF51735">
    <property type="entry name" value="NAD(P)-binding Rossmann-fold domains"/>
    <property type="match status" value="1"/>
</dbReference>
<accession>A0A1E7LIM9</accession>
<dbReference type="Gene3D" id="3.30.1780.10">
    <property type="entry name" value="ornithine cyclodeaminase, domain 1"/>
    <property type="match status" value="1"/>
</dbReference>
<dbReference type="GO" id="GO:0016639">
    <property type="term" value="F:oxidoreductase activity, acting on the CH-NH2 group of donors, NAD or NADP as acceptor"/>
    <property type="evidence" value="ECO:0007669"/>
    <property type="project" value="InterPro"/>
</dbReference>
<dbReference type="GO" id="GO:0019290">
    <property type="term" value="P:siderophore biosynthetic process"/>
    <property type="evidence" value="ECO:0007669"/>
    <property type="project" value="InterPro"/>
</dbReference>
<dbReference type="Gene3D" id="3.40.50.720">
    <property type="entry name" value="NAD(P)-binding Rossmann-like Domain"/>
    <property type="match status" value="1"/>
</dbReference>
<dbReference type="Pfam" id="PF02423">
    <property type="entry name" value="OCD_Mu_crystall"/>
    <property type="match status" value="1"/>
</dbReference>
<dbReference type="AlphaFoldDB" id="A0A1E7LIM9"/>
<organism evidence="2 3">
    <name type="scientific">Streptomyces nanshensis</name>
    <dbReference type="NCBI Taxonomy" id="518642"/>
    <lineage>
        <taxon>Bacteria</taxon>
        <taxon>Bacillati</taxon>
        <taxon>Actinomycetota</taxon>
        <taxon>Actinomycetes</taxon>
        <taxon>Kitasatosporales</taxon>
        <taxon>Streptomycetaceae</taxon>
        <taxon>Streptomyces</taxon>
    </lineage>
</organism>
<dbReference type="PANTHER" id="PTHR13812:SF19">
    <property type="entry name" value="KETIMINE REDUCTASE MU-CRYSTALLIN"/>
    <property type="match status" value="1"/>
</dbReference>
<evidence type="ECO:0000313" key="3">
    <source>
        <dbReference type="Proteomes" id="UP000175971"/>
    </source>
</evidence>
<gene>
    <name evidence="2" type="ORF">AN221_35305</name>
</gene>
<dbReference type="InterPro" id="IPR003462">
    <property type="entry name" value="ODC_Mu_crystall"/>
</dbReference>
<dbReference type="NCBIfam" id="TIGR03944">
    <property type="entry name" value="dehyd_SbnB_fam"/>
    <property type="match status" value="1"/>
</dbReference>
<evidence type="ECO:0000256" key="1">
    <source>
        <dbReference type="SAM" id="MobiDB-lite"/>
    </source>
</evidence>
<dbReference type="InterPro" id="IPR023401">
    <property type="entry name" value="ODC_N"/>
</dbReference>
<proteinExistence type="predicted"/>
<dbReference type="EMBL" id="LJGZ01000105">
    <property type="protein sequence ID" value="OEV16059.1"/>
    <property type="molecule type" value="Genomic_DNA"/>
</dbReference>
<dbReference type="GO" id="GO:0005737">
    <property type="term" value="C:cytoplasm"/>
    <property type="evidence" value="ECO:0007669"/>
    <property type="project" value="TreeGrafter"/>
</dbReference>